<accession>A0AAU9J095</accession>
<keyword evidence="2" id="KW-1185">Reference proteome</keyword>
<proteinExistence type="predicted"/>
<dbReference type="EMBL" id="CAJZBQ010000025">
    <property type="protein sequence ID" value="CAG9320558.1"/>
    <property type="molecule type" value="Genomic_DNA"/>
</dbReference>
<evidence type="ECO:0000313" key="2">
    <source>
        <dbReference type="Proteomes" id="UP001162131"/>
    </source>
</evidence>
<comment type="caution">
    <text evidence="1">The sequence shown here is derived from an EMBL/GenBank/DDBJ whole genome shotgun (WGS) entry which is preliminary data.</text>
</comment>
<organism evidence="1 2">
    <name type="scientific">Blepharisma stoltei</name>
    <dbReference type="NCBI Taxonomy" id="1481888"/>
    <lineage>
        <taxon>Eukaryota</taxon>
        <taxon>Sar</taxon>
        <taxon>Alveolata</taxon>
        <taxon>Ciliophora</taxon>
        <taxon>Postciliodesmatophora</taxon>
        <taxon>Heterotrichea</taxon>
        <taxon>Heterotrichida</taxon>
        <taxon>Blepharismidae</taxon>
        <taxon>Blepharisma</taxon>
    </lineage>
</organism>
<name>A0AAU9J095_9CILI</name>
<gene>
    <name evidence="1" type="ORF">BSTOLATCC_MIC26472</name>
</gene>
<dbReference type="Proteomes" id="UP001162131">
    <property type="component" value="Unassembled WGS sequence"/>
</dbReference>
<evidence type="ECO:0000313" key="1">
    <source>
        <dbReference type="EMBL" id="CAG9320558.1"/>
    </source>
</evidence>
<reference evidence="1" key="1">
    <citation type="submission" date="2021-09" db="EMBL/GenBank/DDBJ databases">
        <authorList>
            <consortium name="AG Swart"/>
            <person name="Singh M."/>
            <person name="Singh A."/>
            <person name="Seah K."/>
            <person name="Emmerich C."/>
        </authorList>
    </citation>
    <scope>NUCLEOTIDE SEQUENCE</scope>
    <source>
        <strain evidence="1">ATCC30299</strain>
    </source>
</reference>
<sequence length="72" mass="8579">MSELTFCFLSRCLQSRNTINLLAIAQRWQLLQTWIALLVLKMRDNDTKFQRTSLYFSKKKILYLSPKPKGRL</sequence>
<dbReference type="AlphaFoldDB" id="A0AAU9J095"/>
<protein>
    <submittedName>
        <fullName evidence="1">Uncharacterized protein</fullName>
    </submittedName>
</protein>